<evidence type="ECO:0008006" key="2">
    <source>
        <dbReference type="Google" id="ProtNLM"/>
    </source>
</evidence>
<gene>
    <name evidence="1" type="ORF">HMPREF0769_10450</name>
</gene>
<comment type="caution">
    <text evidence="1">The sequence shown here is derived from an EMBL/GenBank/DDBJ whole genome shotgun (WGS) entry which is preliminary data.</text>
</comment>
<protein>
    <recommendedName>
        <fullName evidence="2">DNA-binding protein</fullName>
    </recommendedName>
</protein>
<dbReference type="Gene3D" id="3.10.450.50">
    <property type="match status" value="1"/>
</dbReference>
<reference evidence="1" key="1">
    <citation type="submission" date="2010-05" db="EMBL/GenBank/DDBJ databases">
        <authorList>
            <person name="Muzny D."/>
            <person name="Qin X."/>
            <person name="Buhay C."/>
            <person name="Dugan-Rocha S."/>
            <person name="Ding Y."/>
            <person name="Chen G."/>
            <person name="Hawes A."/>
            <person name="Holder M."/>
            <person name="Jhangiani S."/>
            <person name="Johnson A."/>
            <person name="Khan Z."/>
            <person name="Li Z."/>
            <person name="Liu W."/>
            <person name="Liu X."/>
            <person name="Perez L."/>
            <person name="Shen H."/>
            <person name="Wang Q."/>
            <person name="Watt J."/>
            <person name="Xi L."/>
            <person name="Xin Y."/>
            <person name="Zhou J."/>
            <person name="Deng J."/>
            <person name="Jiang H."/>
            <person name="Liu Y."/>
            <person name="Qu J."/>
            <person name="Song X.-Z."/>
            <person name="Zhang L."/>
            <person name="Villasana D."/>
            <person name="Johnson A."/>
            <person name="Liu J."/>
            <person name="Liyanage D."/>
            <person name="Lorensuhewa L."/>
            <person name="Robinson T."/>
            <person name="Song A."/>
            <person name="Song B.-B."/>
            <person name="Dinh H."/>
            <person name="Thornton R."/>
            <person name="Coyle M."/>
            <person name="Francisco L."/>
            <person name="Jackson L."/>
            <person name="Javaid M."/>
            <person name="Korchina V."/>
            <person name="Kovar C."/>
            <person name="Mata R."/>
            <person name="Mathew T."/>
            <person name="Ngo R."/>
            <person name="Nguyen L."/>
            <person name="Nguyen N."/>
            <person name="Okwuonu G."/>
            <person name="Ongeri F."/>
            <person name="Pham C."/>
            <person name="Simmons D."/>
            <person name="Wilczek-Boney K."/>
            <person name="Hale W."/>
            <person name="Jakkamsetti A."/>
            <person name="Pham P."/>
            <person name="Ruth R."/>
            <person name="San Lucas F."/>
            <person name="Warren J."/>
            <person name="Zhang J."/>
            <person name="Zhao Z."/>
            <person name="Zhou C."/>
            <person name="Zhu D."/>
            <person name="Lee S."/>
            <person name="Bess C."/>
            <person name="Blankenburg K."/>
            <person name="Forbes L."/>
            <person name="Fu Q."/>
            <person name="Gubbala S."/>
            <person name="Hirani K."/>
            <person name="Jayaseelan J.C."/>
            <person name="Lara F."/>
            <person name="Munidasa M."/>
            <person name="Palculict T."/>
            <person name="Patil S."/>
            <person name="Pu L.-L."/>
            <person name="Saada N."/>
            <person name="Tang L."/>
            <person name="Weissenberger G."/>
            <person name="Zhu Y."/>
            <person name="Hemphill L."/>
            <person name="Shang Y."/>
            <person name="Youmans B."/>
            <person name="Ayvaz T."/>
            <person name="Ross M."/>
            <person name="Santibanez J."/>
            <person name="Aqrawi P."/>
            <person name="Gross S."/>
            <person name="Joshi V."/>
            <person name="Fowler G."/>
            <person name="Nazareth L."/>
            <person name="Reid J."/>
            <person name="Worley K."/>
            <person name="Petrosino J."/>
            <person name="Highlander S."/>
            <person name="Gibbs R."/>
        </authorList>
    </citation>
    <scope>NUCLEOTIDE SEQUENCE [LARGE SCALE GENOMIC DNA]</scope>
    <source>
        <strain evidence="1">MN8</strain>
    </source>
</reference>
<evidence type="ECO:0000313" key="1">
    <source>
        <dbReference type="EMBL" id="EFH96448.1"/>
    </source>
</evidence>
<dbReference type="Gene3D" id="1.10.150.20">
    <property type="entry name" value="5' to 3' exonuclease, C-terminal subdomain"/>
    <property type="match status" value="1"/>
</dbReference>
<name>A0A0E1XCD7_STAAU</name>
<proteinExistence type="predicted"/>
<sequence>MTLPKIGKPATRALNSQGIYTLEDVSQYTKSSLMEMHGVGPKAISILEQALFQHQLHFKTEVHSSLPFLLTGDVPCNHAPKRQQMIDFIVATAALDIELLRSLVTTEFIWSVPGHFDIYGPQILIQELSNHYKEIASLNIQSIITHGYFGSMHGSQILKTGKEIHFAHFFEFENHKKDAKLSKVTSYIVVG</sequence>
<dbReference type="RefSeq" id="WP_000174583.1">
    <property type="nucleotide sequence ID" value="NZ_CM000952.1"/>
</dbReference>
<dbReference type="AlphaFoldDB" id="A0A0E1XCD7"/>
<accession>A0A0E1XCD7</accession>
<dbReference type="EMBL" id="ACJA02000001">
    <property type="protein sequence ID" value="EFH96448.1"/>
    <property type="molecule type" value="Genomic_DNA"/>
</dbReference>
<organism evidence="1">
    <name type="scientific">Staphylococcus aureus subsp. aureus MN8</name>
    <dbReference type="NCBI Taxonomy" id="548470"/>
    <lineage>
        <taxon>Bacteria</taxon>
        <taxon>Bacillati</taxon>
        <taxon>Bacillota</taxon>
        <taxon>Bacilli</taxon>
        <taxon>Bacillales</taxon>
        <taxon>Staphylococcaceae</taxon>
        <taxon>Staphylococcus</taxon>
    </lineage>
</organism>
<dbReference type="SUPFAM" id="SSF47789">
    <property type="entry name" value="C-terminal domain of RNA polymerase alpha subunit"/>
    <property type="match status" value="1"/>
</dbReference>
<dbReference type="HOGENOM" id="CLU_122404_0_0_9"/>
<dbReference type="Proteomes" id="UP000003455">
    <property type="component" value="Chromosome"/>
</dbReference>